<dbReference type="PROSITE" id="PS01129">
    <property type="entry name" value="PSI_RLU"/>
    <property type="match status" value="1"/>
</dbReference>
<dbReference type="PANTHER" id="PTHR21600">
    <property type="entry name" value="MITOCHONDRIAL RNA PSEUDOURIDINE SYNTHASE"/>
    <property type="match status" value="1"/>
</dbReference>
<dbReference type="Pfam" id="PF00849">
    <property type="entry name" value="PseudoU_synth_2"/>
    <property type="match status" value="1"/>
</dbReference>
<comment type="caution">
    <text evidence="3">The sequence shown here is derived from an EMBL/GenBank/DDBJ whole genome shotgun (WGS) entry which is preliminary data.</text>
</comment>
<sequence>MTRDDAQQHRRHLPAREAPPFDLDILYRSTHFVAINKPAGLPVHPSRGTALSVEAFFPSLSKRKDGPWLVHRLDRDTSGCLLIALRKQALIAAQNAFSQRQVTKTYWAIVCGQPAEDAGTLDLPLLRVEKNRLWKMEVNPEGQDSHTNWRVLYRGCGATLLELQLLTGRTHQARAHCAAMGHPIIGDPIYGATSGDAELLLHCRALRLNCNGEDISVTAPPGDAMADWIKAVPGDGF</sequence>
<keyword evidence="4" id="KW-1185">Reference proteome</keyword>
<dbReference type="CDD" id="cd02869">
    <property type="entry name" value="PseudoU_synth_RluA_like"/>
    <property type="match status" value="1"/>
</dbReference>
<accession>A0ABU7TYV1</accession>
<dbReference type="Proteomes" id="UP001312908">
    <property type="component" value="Unassembled WGS sequence"/>
</dbReference>
<dbReference type="SUPFAM" id="SSF55120">
    <property type="entry name" value="Pseudouridine synthase"/>
    <property type="match status" value="1"/>
</dbReference>
<reference evidence="3 4" key="1">
    <citation type="submission" date="2023-10" db="EMBL/GenBank/DDBJ databases">
        <title>Sorlinia euscelidii gen. nov., sp. nov., an acetic acid bacteria isolated from the gut of Euscelidius variegatus emitter.</title>
        <authorList>
            <person name="Michoud G."/>
            <person name="Marasco R."/>
            <person name="Seferji K."/>
            <person name="Gonella E."/>
            <person name="Garuglieri E."/>
            <person name="Alma A."/>
            <person name="Mapelli F."/>
            <person name="Borin S."/>
            <person name="Daffonchio D."/>
            <person name="Crotti E."/>
        </authorList>
    </citation>
    <scope>NUCLEOTIDE SEQUENCE [LARGE SCALE GENOMIC DNA]</scope>
    <source>
        <strain evidence="3 4">EV16P</strain>
    </source>
</reference>
<dbReference type="InterPro" id="IPR006224">
    <property type="entry name" value="PsdUridine_synth_RluA-like_CS"/>
</dbReference>
<gene>
    <name evidence="3" type="ORF">DOFOFD_01195</name>
</gene>
<dbReference type="InterPro" id="IPR006145">
    <property type="entry name" value="PsdUridine_synth_RsuA/RluA"/>
</dbReference>
<dbReference type="EMBL" id="JAWJZY010000001">
    <property type="protein sequence ID" value="MEE8657635.1"/>
    <property type="molecule type" value="Genomic_DNA"/>
</dbReference>
<dbReference type="RefSeq" id="WP_394818650.1">
    <property type="nucleotide sequence ID" value="NZ_JAWJZY010000001.1"/>
</dbReference>
<dbReference type="Gene3D" id="3.30.2350.10">
    <property type="entry name" value="Pseudouridine synthase"/>
    <property type="match status" value="1"/>
</dbReference>
<evidence type="ECO:0000259" key="2">
    <source>
        <dbReference type="Pfam" id="PF00849"/>
    </source>
</evidence>
<name>A0ABU7TYV1_9PROT</name>
<evidence type="ECO:0000313" key="3">
    <source>
        <dbReference type="EMBL" id="MEE8657635.1"/>
    </source>
</evidence>
<evidence type="ECO:0000256" key="1">
    <source>
        <dbReference type="ARBA" id="ARBA00010876"/>
    </source>
</evidence>
<organism evidence="3 4">
    <name type="scientific">Sorlinia euscelidii</name>
    <dbReference type="NCBI Taxonomy" id="3081148"/>
    <lineage>
        <taxon>Bacteria</taxon>
        <taxon>Pseudomonadati</taxon>
        <taxon>Pseudomonadota</taxon>
        <taxon>Alphaproteobacteria</taxon>
        <taxon>Acetobacterales</taxon>
        <taxon>Acetobacteraceae</taxon>
        <taxon>Sorlinia</taxon>
    </lineage>
</organism>
<protein>
    <submittedName>
        <fullName evidence="3">tRNA pseudouridine32 synthase/23S rRNA pseudouridine746 synthase</fullName>
    </submittedName>
</protein>
<proteinExistence type="inferred from homology"/>
<dbReference type="InterPro" id="IPR050188">
    <property type="entry name" value="RluA_PseudoU_synthase"/>
</dbReference>
<dbReference type="PANTHER" id="PTHR21600:SF87">
    <property type="entry name" value="RNA PSEUDOURIDYLATE SYNTHASE DOMAIN-CONTAINING PROTEIN 1"/>
    <property type="match status" value="1"/>
</dbReference>
<dbReference type="InterPro" id="IPR020103">
    <property type="entry name" value="PsdUridine_synth_cat_dom_sf"/>
</dbReference>
<comment type="similarity">
    <text evidence="1">Belongs to the pseudouridine synthase RluA family.</text>
</comment>
<feature type="domain" description="Pseudouridine synthase RsuA/RluA-like" evidence="2">
    <location>
        <begin position="31"/>
        <end position="179"/>
    </location>
</feature>
<evidence type="ECO:0000313" key="4">
    <source>
        <dbReference type="Proteomes" id="UP001312908"/>
    </source>
</evidence>